<comment type="caution">
    <text evidence="5">The sequence shown here is derived from an EMBL/GenBank/DDBJ whole genome shotgun (WGS) entry which is preliminary data.</text>
</comment>
<dbReference type="SUPFAM" id="SSF51395">
    <property type="entry name" value="FMN-linked oxidoreductases"/>
    <property type="match status" value="1"/>
</dbReference>
<evidence type="ECO:0000256" key="2">
    <source>
        <dbReference type="ARBA" id="ARBA00005979"/>
    </source>
</evidence>
<name>A0A6C2CWJ3_9RHOO</name>
<dbReference type="InterPro" id="IPR045247">
    <property type="entry name" value="Oye-like"/>
</dbReference>
<dbReference type="GO" id="GO:0010181">
    <property type="term" value="F:FMN binding"/>
    <property type="evidence" value="ECO:0007669"/>
    <property type="project" value="InterPro"/>
</dbReference>
<dbReference type="PANTHER" id="PTHR22893">
    <property type="entry name" value="NADH OXIDOREDUCTASE-RELATED"/>
    <property type="match status" value="1"/>
</dbReference>
<keyword evidence="6" id="KW-1185">Reference proteome</keyword>
<sequence>MSQLFTPVRIGRLTLQNRLVMAPMTRSRSDDNGTPSDLVATYYSQRASAGLIITEGVFPSAMGKGYVRTPGIETDAQVAAWKKVTEAVHAKGGRIFMQLMHCGRISHPSLLPNDAQPVAPSALKPAGQTWTASGLQDFVTPRELSLEDIAGVIEDYRLATRRALAAGFDGVELHTASGYLPEQFLSSGSNQRQDQYGGSVENRARFVLEVLAAMVAEAGGDRVGIKISPEMGFNDITDANPQETYTYLVEQVRGLDLAYLHVALFGAKVDYHALLRPLFNGAYLIGGGLDQTGAEAVLADKRADATVFGGAFLSNPDLPERFRQGLPLNTPDKNTFYSPGAEGYTDYPFASGTNAN</sequence>
<dbReference type="PANTHER" id="PTHR22893:SF91">
    <property type="entry name" value="NADPH DEHYDROGENASE 2-RELATED"/>
    <property type="match status" value="1"/>
</dbReference>
<dbReference type="CDD" id="cd02933">
    <property type="entry name" value="OYE_like_FMN"/>
    <property type="match status" value="1"/>
</dbReference>
<feature type="domain" description="NADH:flavin oxidoreductase/NADH oxidase N-terminal" evidence="4">
    <location>
        <begin position="3"/>
        <end position="329"/>
    </location>
</feature>
<evidence type="ECO:0000313" key="6">
    <source>
        <dbReference type="Proteomes" id="UP000389128"/>
    </source>
</evidence>
<dbReference type="GO" id="GO:0005829">
    <property type="term" value="C:cytosol"/>
    <property type="evidence" value="ECO:0007669"/>
    <property type="project" value="TreeGrafter"/>
</dbReference>
<dbReference type="Proteomes" id="UP000389128">
    <property type="component" value="Unassembled WGS sequence"/>
</dbReference>
<dbReference type="Gene3D" id="3.20.20.70">
    <property type="entry name" value="Aldolase class I"/>
    <property type="match status" value="1"/>
</dbReference>
<dbReference type="GO" id="GO:0016628">
    <property type="term" value="F:oxidoreductase activity, acting on the CH-CH group of donors, NAD or NADP as acceptor"/>
    <property type="evidence" value="ECO:0007669"/>
    <property type="project" value="UniProtKB-ARBA"/>
</dbReference>
<organism evidence="5 6">
    <name type="scientific">Zoogloea oleivorans</name>
    <dbReference type="NCBI Taxonomy" id="1552750"/>
    <lineage>
        <taxon>Bacteria</taxon>
        <taxon>Pseudomonadati</taxon>
        <taxon>Pseudomonadota</taxon>
        <taxon>Betaproteobacteria</taxon>
        <taxon>Rhodocyclales</taxon>
        <taxon>Zoogloeaceae</taxon>
        <taxon>Zoogloea</taxon>
    </lineage>
</organism>
<dbReference type="Pfam" id="PF00724">
    <property type="entry name" value="Oxidored_FMN"/>
    <property type="match status" value="1"/>
</dbReference>
<evidence type="ECO:0000256" key="3">
    <source>
        <dbReference type="ARBA" id="ARBA00023002"/>
    </source>
</evidence>
<proteinExistence type="inferred from homology"/>
<evidence type="ECO:0000256" key="1">
    <source>
        <dbReference type="ARBA" id="ARBA00001917"/>
    </source>
</evidence>
<comment type="similarity">
    <text evidence="2">Belongs to the NADH:flavin oxidoreductase/NADH oxidase family.</text>
</comment>
<keyword evidence="3" id="KW-0560">Oxidoreductase</keyword>
<dbReference type="FunFam" id="3.20.20.70:FF:000059">
    <property type="entry name" value="N-ethylmaleimide reductase, FMN-linked"/>
    <property type="match status" value="1"/>
</dbReference>
<accession>A0A6C2CWJ3</accession>
<dbReference type="OrthoDB" id="8523426at2"/>
<reference evidence="5 6" key="1">
    <citation type="submission" date="2019-01" db="EMBL/GenBank/DDBJ databases">
        <title>Zoogloea oleivorans genome sequencing and assembly.</title>
        <authorList>
            <person name="Tancsics A."/>
            <person name="Farkas M."/>
            <person name="Kriszt B."/>
            <person name="Maroti G."/>
            <person name="Horvath B."/>
        </authorList>
    </citation>
    <scope>NUCLEOTIDE SEQUENCE [LARGE SCALE GENOMIC DNA]</scope>
    <source>
        <strain evidence="5 6">Buc</strain>
    </source>
</reference>
<dbReference type="EMBL" id="SDKK01000009">
    <property type="protein sequence ID" value="TYC58448.1"/>
    <property type="molecule type" value="Genomic_DNA"/>
</dbReference>
<gene>
    <name evidence="5" type="ORF">ETQ85_11235</name>
</gene>
<evidence type="ECO:0000259" key="4">
    <source>
        <dbReference type="Pfam" id="PF00724"/>
    </source>
</evidence>
<comment type="cofactor">
    <cofactor evidence="1">
        <name>FMN</name>
        <dbReference type="ChEBI" id="CHEBI:58210"/>
    </cofactor>
</comment>
<dbReference type="InterPro" id="IPR013785">
    <property type="entry name" value="Aldolase_TIM"/>
</dbReference>
<dbReference type="InterPro" id="IPR001155">
    <property type="entry name" value="OxRdtase_FMN_N"/>
</dbReference>
<evidence type="ECO:0000313" key="5">
    <source>
        <dbReference type="EMBL" id="TYC58448.1"/>
    </source>
</evidence>
<dbReference type="RefSeq" id="WP_148579148.1">
    <property type="nucleotide sequence ID" value="NZ_SDKK01000009.1"/>
</dbReference>
<protein>
    <submittedName>
        <fullName evidence="5">Alkene reductase</fullName>
    </submittedName>
</protein>
<dbReference type="AlphaFoldDB" id="A0A6C2CWJ3"/>